<evidence type="ECO:0000256" key="2">
    <source>
        <dbReference type="SAM" id="MobiDB-lite"/>
    </source>
</evidence>
<feature type="region of interest" description="Disordered" evidence="2">
    <location>
        <begin position="202"/>
        <end position="226"/>
    </location>
</feature>
<gene>
    <name evidence="4" type="ORF">K503DRAFT_722258</name>
</gene>
<evidence type="ECO:0000313" key="5">
    <source>
        <dbReference type="Proteomes" id="UP000092154"/>
    </source>
</evidence>
<evidence type="ECO:0000313" key="4">
    <source>
        <dbReference type="EMBL" id="OAX35920.1"/>
    </source>
</evidence>
<evidence type="ECO:0000256" key="1">
    <source>
        <dbReference type="SAM" id="Coils"/>
    </source>
</evidence>
<proteinExistence type="predicted"/>
<sequence>MDRSQYLIDTLGQLVDAKKETQVIREQLVRSEDSCKSLVERVKVVEEDSVSLRRQLEQSARLESQLEATTDELNRLKLSTQDKDEQVQGEIRRLRDRNSKLESEKQTTVLQALTENIRIMDQFNVLRVADESSKRNAAALQQKVDQLAQSLRGAGEDKEKLVRELQMSRAAAQIPRVEVGVNTDQPSISKPNGTNLYLSVGRGASTTRPRAPRATAKPEAVSNASDATTRIPAARMEPFATVPCVVPDLSDNGSTCFSRPFLSQHLGGSSRHLFVQIAITNQKKFAIDHHLSGYFCPTLWEHPWCPTGPGMAGYMFVGLGDDQKFVRPEIHNLFVGVTRARYRLMGRYEAHRVEPLTIAEWKTLPEKVQSKYCETTQRKCKDSRSIQDINKAYASGELRVPCVKLTCLDFNENLYKSLIKAQKSYNSFSPQRSSQHEYSTRSPQKRRRTKHDSGSEYDFSMYISD</sequence>
<feature type="domain" description="DUF6697" evidence="3">
    <location>
        <begin position="257"/>
        <end position="420"/>
    </location>
</feature>
<dbReference type="Proteomes" id="UP000092154">
    <property type="component" value="Unassembled WGS sequence"/>
</dbReference>
<name>A0A1B7MTM2_9AGAM</name>
<dbReference type="AlphaFoldDB" id="A0A1B7MTM2"/>
<dbReference type="STRING" id="1314800.A0A1B7MTM2"/>
<dbReference type="EMBL" id="KV448456">
    <property type="protein sequence ID" value="OAX35920.1"/>
    <property type="molecule type" value="Genomic_DNA"/>
</dbReference>
<feature type="region of interest" description="Disordered" evidence="2">
    <location>
        <begin position="426"/>
        <end position="465"/>
    </location>
</feature>
<keyword evidence="1" id="KW-0175">Coiled coil</keyword>
<protein>
    <recommendedName>
        <fullName evidence="3">DUF6697 domain-containing protein</fullName>
    </recommendedName>
</protein>
<dbReference type="InterPro" id="IPR046520">
    <property type="entry name" value="DUF6697"/>
</dbReference>
<dbReference type="Pfam" id="PF20411">
    <property type="entry name" value="DUF6697"/>
    <property type="match status" value="1"/>
</dbReference>
<evidence type="ECO:0000259" key="3">
    <source>
        <dbReference type="Pfam" id="PF20411"/>
    </source>
</evidence>
<organism evidence="4 5">
    <name type="scientific">Rhizopogon vinicolor AM-OR11-026</name>
    <dbReference type="NCBI Taxonomy" id="1314800"/>
    <lineage>
        <taxon>Eukaryota</taxon>
        <taxon>Fungi</taxon>
        <taxon>Dikarya</taxon>
        <taxon>Basidiomycota</taxon>
        <taxon>Agaricomycotina</taxon>
        <taxon>Agaricomycetes</taxon>
        <taxon>Agaricomycetidae</taxon>
        <taxon>Boletales</taxon>
        <taxon>Suillineae</taxon>
        <taxon>Rhizopogonaceae</taxon>
        <taxon>Rhizopogon</taxon>
    </lineage>
</organism>
<dbReference type="InParanoid" id="A0A1B7MTM2"/>
<feature type="coiled-coil region" evidence="1">
    <location>
        <begin position="52"/>
        <end position="111"/>
    </location>
</feature>
<dbReference type="OrthoDB" id="2757553at2759"/>
<accession>A0A1B7MTM2</accession>
<reference evidence="4 5" key="1">
    <citation type="submission" date="2016-06" db="EMBL/GenBank/DDBJ databases">
        <title>Comparative genomics of the ectomycorrhizal sister species Rhizopogon vinicolor and Rhizopogon vesiculosus (Basidiomycota: Boletales) reveals a divergence of the mating type B locus.</title>
        <authorList>
            <consortium name="DOE Joint Genome Institute"/>
            <person name="Mujic A.B."/>
            <person name="Kuo A."/>
            <person name="Tritt A."/>
            <person name="Lipzen A."/>
            <person name="Chen C."/>
            <person name="Johnson J."/>
            <person name="Sharma A."/>
            <person name="Barry K."/>
            <person name="Grigoriev I.V."/>
            <person name="Spatafora J.W."/>
        </authorList>
    </citation>
    <scope>NUCLEOTIDE SEQUENCE [LARGE SCALE GENOMIC DNA]</scope>
    <source>
        <strain evidence="4 5">AM-OR11-026</strain>
    </source>
</reference>
<keyword evidence="5" id="KW-1185">Reference proteome</keyword>